<evidence type="ECO:0000313" key="1">
    <source>
        <dbReference type="EMBL" id="KAF2466374.1"/>
    </source>
</evidence>
<name>A0ACB6QHG6_9PLEO</name>
<sequence length="229" mass="25605">MSAAPLKPLYPTLTPTTQDGEASQGQGTAADGVHAAPNASDDTDSVTVKRIYTFAGQRTTEEQQIPRTSLDKYLSEGWKVAEPTAQEVDETETKQDSAGLERSHSKIRRPLRRPSRFDPNPTGQVRGLAPEHQLTWPRQTTKIAHVDQENAAAAPEAPRIQRPEKAQKLNVVDKSRHDWSKYVDKEGIAEELDEHGKTKEAYLGRMDFLANVEAKREEERRRVKTLANS</sequence>
<comment type="caution">
    <text evidence="1">The sequence shown here is derived from an EMBL/GenBank/DDBJ whole genome shotgun (WGS) entry which is preliminary data.</text>
</comment>
<proteinExistence type="predicted"/>
<keyword evidence="2" id="KW-1185">Reference proteome</keyword>
<evidence type="ECO:0000313" key="2">
    <source>
        <dbReference type="Proteomes" id="UP000799755"/>
    </source>
</evidence>
<accession>A0ACB6QHG6</accession>
<reference evidence="1" key="1">
    <citation type="journal article" date="2020" name="Stud. Mycol.">
        <title>101 Dothideomycetes genomes: a test case for predicting lifestyles and emergence of pathogens.</title>
        <authorList>
            <person name="Haridas S."/>
            <person name="Albert R."/>
            <person name="Binder M."/>
            <person name="Bloem J."/>
            <person name="Labutti K."/>
            <person name="Salamov A."/>
            <person name="Andreopoulos B."/>
            <person name="Baker S."/>
            <person name="Barry K."/>
            <person name="Bills G."/>
            <person name="Bluhm B."/>
            <person name="Cannon C."/>
            <person name="Castanera R."/>
            <person name="Culley D."/>
            <person name="Daum C."/>
            <person name="Ezra D."/>
            <person name="Gonzalez J."/>
            <person name="Henrissat B."/>
            <person name="Kuo A."/>
            <person name="Liang C."/>
            <person name="Lipzen A."/>
            <person name="Lutzoni F."/>
            <person name="Magnuson J."/>
            <person name="Mondo S."/>
            <person name="Nolan M."/>
            <person name="Ohm R."/>
            <person name="Pangilinan J."/>
            <person name="Park H.-J."/>
            <person name="Ramirez L."/>
            <person name="Alfaro M."/>
            <person name="Sun H."/>
            <person name="Tritt A."/>
            <person name="Yoshinaga Y."/>
            <person name="Zwiers L.-H."/>
            <person name="Turgeon B."/>
            <person name="Goodwin S."/>
            <person name="Spatafora J."/>
            <person name="Crous P."/>
            <person name="Grigoriev I."/>
        </authorList>
    </citation>
    <scope>NUCLEOTIDE SEQUENCE</scope>
    <source>
        <strain evidence="1">ATCC 200398</strain>
    </source>
</reference>
<organism evidence="1 2">
    <name type="scientific">Lindgomyces ingoldianus</name>
    <dbReference type="NCBI Taxonomy" id="673940"/>
    <lineage>
        <taxon>Eukaryota</taxon>
        <taxon>Fungi</taxon>
        <taxon>Dikarya</taxon>
        <taxon>Ascomycota</taxon>
        <taxon>Pezizomycotina</taxon>
        <taxon>Dothideomycetes</taxon>
        <taxon>Pleosporomycetidae</taxon>
        <taxon>Pleosporales</taxon>
        <taxon>Lindgomycetaceae</taxon>
        <taxon>Lindgomyces</taxon>
    </lineage>
</organism>
<gene>
    <name evidence="1" type="ORF">BDR25DRAFT_306185</name>
</gene>
<dbReference type="Proteomes" id="UP000799755">
    <property type="component" value="Unassembled WGS sequence"/>
</dbReference>
<dbReference type="EMBL" id="MU003525">
    <property type="protein sequence ID" value="KAF2466374.1"/>
    <property type="molecule type" value="Genomic_DNA"/>
</dbReference>
<protein>
    <submittedName>
        <fullName evidence="1">BCNT-domain-containing protein</fullName>
    </submittedName>
</protein>